<dbReference type="InParanoid" id="A0A1E7FYK0"/>
<dbReference type="Proteomes" id="UP000095751">
    <property type="component" value="Unassembled WGS sequence"/>
</dbReference>
<reference evidence="2 3" key="1">
    <citation type="submission" date="2016-09" db="EMBL/GenBank/DDBJ databases">
        <title>Extensive genetic diversity and differential bi-allelic expression allows diatom success in the polar Southern Ocean.</title>
        <authorList>
            <consortium name="DOE Joint Genome Institute"/>
            <person name="Mock T."/>
            <person name="Otillar R.P."/>
            <person name="Strauss J."/>
            <person name="Dupont C."/>
            <person name="Frickenhaus S."/>
            <person name="Maumus F."/>
            <person name="Mcmullan M."/>
            <person name="Sanges R."/>
            <person name="Schmutz J."/>
            <person name="Toseland A."/>
            <person name="Valas R."/>
            <person name="Veluchamy A."/>
            <person name="Ward B.J."/>
            <person name="Allen A."/>
            <person name="Barry K."/>
            <person name="Falciatore A."/>
            <person name="Ferrante M."/>
            <person name="Fortunato A.E."/>
            <person name="Gloeckner G."/>
            <person name="Gruber A."/>
            <person name="Hipkin R."/>
            <person name="Janech M."/>
            <person name="Kroth P."/>
            <person name="Leese F."/>
            <person name="Lindquist E."/>
            <person name="Lyon B.R."/>
            <person name="Martin J."/>
            <person name="Mayer C."/>
            <person name="Parker M."/>
            <person name="Quesneville H."/>
            <person name="Raymond J."/>
            <person name="Uhlig C."/>
            <person name="Valentin K.U."/>
            <person name="Worden A.Z."/>
            <person name="Armbrust E.V."/>
            <person name="Bowler C."/>
            <person name="Green B."/>
            <person name="Moulton V."/>
            <person name="Van Oosterhout C."/>
            <person name="Grigoriev I."/>
        </authorList>
    </citation>
    <scope>NUCLEOTIDE SEQUENCE [LARGE SCALE GENOMIC DNA]</scope>
    <source>
        <strain evidence="2 3">CCMP1102</strain>
    </source>
</reference>
<feature type="chain" id="PRO_5009193671" evidence="1">
    <location>
        <begin position="22"/>
        <end position="217"/>
    </location>
</feature>
<proteinExistence type="predicted"/>
<dbReference type="KEGG" id="fcy:FRACYDRAFT_233399"/>
<keyword evidence="3" id="KW-1185">Reference proteome</keyword>
<organism evidence="2 3">
    <name type="scientific">Fragilariopsis cylindrus CCMP1102</name>
    <dbReference type="NCBI Taxonomy" id="635003"/>
    <lineage>
        <taxon>Eukaryota</taxon>
        <taxon>Sar</taxon>
        <taxon>Stramenopiles</taxon>
        <taxon>Ochrophyta</taxon>
        <taxon>Bacillariophyta</taxon>
        <taxon>Bacillariophyceae</taxon>
        <taxon>Bacillariophycidae</taxon>
        <taxon>Bacillariales</taxon>
        <taxon>Bacillariaceae</taxon>
        <taxon>Fragilariopsis</taxon>
    </lineage>
</organism>
<evidence type="ECO:0000313" key="2">
    <source>
        <dbReference type="EMBL" id="OEU23229.1"/>
    </source>
</evidence>
<evidence type="ECO:0000313" key="3">
    <source>
        <dbReference type="Proteomes" id="UP000095751"/>
    </source>
</evidence>
<dbReference type="AlphaFoldDB" id="A0A1E7FYK0"/>
<gene>
    <name evidence="2" type="ORF">FRACYDRAFT_233399</name>
</gene>
<protein>
    <submittedName>
        <fullName evidence="2">Uncharacterized protein</fullName>
    </submittedName>
</protein>
<dbReference type="EMBL" id="KV784353">
    <property type="protein sequence ID" value="OEU23229.1"/>
    <property type="molecule type" value="Genomic_DNA"/>
</dbReference>
<keyword evidence="1" id="KW-0732">Signal</keyword>
<evidence type="ECO:0000256" key="1">
    <source>
        <dbReference type="SAM" id="SignalP"/>
    </source>
</evidence>
<feature type="signal peptide" evidence="1">
    <location>
        <begin position="1"/>
        <end position="21"/>
    </location>
</feature>
<accession>A0A1E7FYK0</accession>
<name>A0A1E7FYK0_9STRA</name>
<sequence>MTTTIMMLMTLLSMLPYNAVAAITDDSSYSYSFQVNASTPFKIDGLTGEPIIDQCVDWDYENVSLENFTWYGFRIQLPDGPTTAGSGFHFIDVTRATKEFGLVQPYNTTIDLGWQILYYDITTQEAKPTIKINLNDRLFWQSYTFDFMDGDDDYQEFTFELTGDVGCYGSPKNATTRIYLTPVVSTLVISNNIYKFPDSRNYFTLLFGIINPERTVL</sequence>